<gene>
    <name evidence="1" type="ORF">ABL78_2001</name>
</gene>
<name>A0A0N1IM40_LEPSE</name>
<dbReference type="EMBL" id="LJSK01000037">
    <property type="protein sequence ID" value="KPI88884.1"/>
    <property type="molecule type" value="Genomic_DNA"/>
</dbReference>
<dbReference type="VEuPathDB" id="TriTrypDB:Lsey_0037_0150"/>
<dbReference type="AlphaFoldDB" id="A0A0N1IM40"/>
<comment type="caution">
    <text evidence="1">The sequence shown here is derived from an EMBL/GenBank/DDBJ whole genome shotgun (WGS) entry which is preliminary data.</text>
</comment>
<reference evidence="1 2" key="1">
    <citation type="journal article" date="2015" name="PLoS Pathog.">
        <title>Leptomonas seymouri: Adaptations to the Dixenous Life Cycle Analyzed by Genome Sequencing, Transcriptome Profiling and Co-infection with Leishmania donovani.</title>
        <authorList>
            <person name="Kraeva N."/>
            <person name="Butenko A."/>
            <person name="Hlavacova J."/>
            <person name="Kostygov A."/>
            <person name="Myskova J."/>
            <person name="Grybchuk D."/>
            <person name="Lestinova T."/>
            <person name="Votypka J."/>
            <person name="Volf P."/>
            <person name="Opperdoes F."/>
            <person name="Flegontov P."/>
            <person name="Lukes J."/>
            <person name="Yurchenko V."/>
        </authorList>
    </citation>
    <scope>NUCLEOTIDE SEQUENCE [LARGE SCALE GENOMIC DNA]</scope>
    <source>
        <strain evidence="1 2">ATCC 30220</strain>
    </source>
</reference>
<dbReference type="Pfam" id="PF21630">
    <property type="entry name" value="Q4D059-like"/>
    <property type="match status" value="1"/>
</dbReference>
<dbReference type="Proteomes" id="UP000038009">
    <property type="component" value="Unassembled WGS sequence"/>
</dbReference>
<dbReference type="InterPro" id="IPR048946">
    <property type="entry name" value="Q4D059-like"/>
</dbReference>
<accession>A0A0N1IM40</accession>
<evidence type="ECO:0000313" key="1">
    <source>
        <dbReference type="EMBL" id="KPI88884.1"/>
    </source>
</evidence>
<dbReference type="OMA" id="TWILREA"/>
<organism evidence="1 2">
    <name type="scientific">Leptomonas seymouri</name>
    <dbReference type="NCBI Taxonomy" id="5684"/>
    <lineage>
        <taxon>Eukaryota</taxon>
        <taxon>Discoba</taxon>
        <taxon>Euglenozoa</taxon>
        <taxon>Kinetoplastea</taxon>
        <taxon>Metakinetoplastina</taxon>
        <taxon>Trypanosomatida</taxon>
        <taxon>Trypanosomatidae</taxon>
        <taxon>Leishmaniinae</taxon>
        <taxon>Leptomonas</taxon>
    </lineage>
</organism>
<protein>
    <submittedName>
        <fullName evidence="1">Uncharacterized protein</fullName>
    </submittedName>
</protein>
<dbReference type="OrthoDB" id="248111at2759"/>
<keyword evidence="2" id="KW-1185">Reference proteome</keyword>
<sequence length="86" mass="9937">MAPKVTIELPHDRMIKEECVSDDYLLNQMDGVNDNPPEDNLPLRKWLIREAHSALLKNPKMKEILLKPKSDHSSRTEFVIKITGDE</sequence>
<evidence type="ECO:0000313" key="2">
    <source>
        <dbReference type="Proteomes" id="UP000038009"/>
    </source>
</evidence>
<proteinExistence type="predicted"/>